<gene>
    <name evidence="1" type="ORF">S06H3_24686</name>
</gene>
<proteinExistence type="predicted"/>
<dbReference type="Pfam" id="PF06782">
    <property type="entry name" value="UPF0236"/>
    <property type="match status" value="1"/>
</dbReference>
<dbReference type="AlphaFoldDB" id="X1M599"/>
<dbReference type="InterPro" id="IPR009620">
    <property type="entry name" value="UPF0236"/>
</dbReference>
<comment type="caution">
    <text evidence="1">The sequence shown here is derived from an EMBL/GenBank/DDBJ whole genome shotgun (WGS) entry which is preliminary data.</text>
</comment>
<evidence type="ECO:0000313" key="1">
    <source>
        <dbReference type="EMBL" id="GAI26802.1"/>
    </source>
</evidence>
<protein>
    <submittedName>
        <fullName evidence="1">Uncharacterized protein</fullName>
    </submittedName>
</protein>
<accession>X1M599</accession>
<organism evidence="1">
    <name type="scientific">marine sediment metagenome</name>
    <dbReference type="NCBI Taxonomy" id="412755"/>
    <lineage>
        <taxon>unclassified sequences</taxon>
        <taxon>metagenomes</taxon>
        <taxon>ecological metagenomes</taxon>
    </lineage>
</organism>
<reference evidence="1" key="1">
    <citation type="journal article" date="2014" name="Front. Microbiol.">
        <title>High frequency of phylogenetically diverse reductive dehalogenase-homologous genes in deep subseafloor sedimentary metagenomes.</title>
        <authorList>
            <person name="Kawai M."/>
            <person name="Futagami T."/>
            <person name="Toyoda A."/>
            <person name="Takaki Y."/>
            <person name="Nishi S."/>
            <person name="Hori S."/>
            <person name="Arai W."/>
            <person name="Tsubouchi T."/>
            <person name="Morono Y."/>
            <person name="Uchiyama I."/>
            <person name="Ito T."/>
            <person name="Fujiyama A."/>
            <person name="Inagaki F."/>
            <person name="Takami H."/>
        </authorList>
    </citation>
    <scope>NUCLEOTIDE SEQUENCE</scope>
    <source>
        <strain evidence="1">Expedition CK06-06</strain>
    </source>
</reference>
<dbReference type="EMBL" id="BARV01013846">
    <property type="protein sequence ID" value="GAI26802.1"/>
    <property type="molecule type" value="Genomic_DNA"/>
</dbReference>
<name>X1M599_9ZZZZ</name>
<feature type="non-terminal residue" evidence="1">
    <location>
        <position position="1"/>
    </location>
</feature>
<sequence>LDSDAFGKNISYIAQEKYSLADAENILFISDGDRWLKNIQVGYLPGSVHQLDHYHLKKKLKKA</sequence>